<dbReference type="InterPro" id="IPR041682">
    <property type="entry name" value="AAA_14"/>
</dbReference>
<dbReference type="InterPro" id="IPR027417">
    <property type="entry name" value="P-loop_NTPase"/>
</dbReference>
<name>A0A9D2G576_9FIRM</name>
<feature type="domain" description="AAA" evidence="1">
    <location>
        <begin position="20"/>
        <end position="149"/>
    </location>
</feature>
<reference evidence="3" key="1">
    <citation type="journal article" date="2021" name="PeerJ">
        <title>Extensive microbial diversity within the chicken gut microbiome revealed by metagenomics and culture.</title>
        <authorList>
            <person name="Gilroy R."/>
            <person name="Ravi A."/>
            <person name="Getino M."/>
            <person name="Pursley I."/>
            <person name="Horton D.L."/>
            <person name="Alikhan N.F."/>
            <person name="Baker D."/>
            <person name="Gharbi K."/>
            <person name="Hall N."/>
            <person name="Watson M."/>
            <person name="Adriaenssens E.M."/>
            <person name="Foster-Nyarko E."/>
            <person name="Jarju S."/>
            <person name="Secka A."/>
            <person name="Antonio M."/>
            <person name="Oren A."/>
            <person name="Chaudhuri R.R."/>
            <person name="La Ragione R."/>
            <person name="Hildebrand F."/>
            <person name="Pallen M.J."/>
        </authorList>
    </citation>
    <scope>NUCLEOTIDE SEQUENCE</scope>
    <source>
        <strain evidence="3">ChiW7-2402</strain>
    </source>
</reference>
<reference evidence="3" key="2">
    <citation type="submission" date="2021-04" db="EMBL/GenBank/DDBJ databases">
        <authorList>
            <person name="Gilroy R."/>
        </authorList>
    </citation>
    <scope>NUCLEOTIDE SEQUENCE</scope>
    <source>
        <strain evidence="3">ChiW7-2402</strain>
    </source>
</reference>
<dbReference type="SUPFAM" id="SSF52540">
    <property type="entry name" value="P-loop containing nucleoside triphosphate hydrolases"/>
    <property type="match status" value="1"/>
</dbReference>
<dbReference type="Pfam" id="PF13173">
    <property type="entry name" value="AAA_14"/>
    <property type="match status" value="1"/>
</dbReference>
<keyword evidence="3" id="KW-0547">Nucleotide-binding</keyword>
<organism evidence="3 4">
    <name type="scientific">Candidatus Gallimonas intestinavium</name>
    <dbReference type="NCBI Taxonomy" id="2838603"/>
    <lineage>
        <taxon>Bacteria</taxon>
        <taxon>Bacillati</taxon>
        <taxon>Bacillota</taxon>
        <taxon>Clostridia</taxon>
        <taxon>Candidatus Gallimonas</taxon>
    </lineage>
</organism>
<dbReference type="GO" id="GO:0005524">
    <property type="term" value="F:ATP binding"/>
    <property type="evidence" value="ECO:0007669"/>
    <property type="project" value="UniProtKB-KW"/>
</dbReference>
<dbReference type="PANTHER" id="PTHR33295">
    <property type="entry name" value="ATPASE"/>
    <property type="match status" value="1"/>
</dbReference>
<dbReference type="EMBL" id="DXBB01000107">
    <property type="protein sequence ID" value="HIZ73378.1"/>
    <property type="molecule type" value="Genomic_DNA"/>
</dbReference>
<gene>
    <name evidence="3" type="ORF">H9964_07335</name>
</gene>
<protein>
    <submittedName>
        <fullName evidence="3">ATP-binding protein</fullName>
    </submittedName>
</protein>
<dbReference type="InterPro" id="IPR025420">
    <property type="entry name" value="DUF4143"/>
</dbReference>
<evidence type="ECO:0000313" key="3">
    <source>
        <dbReference type="EMBL" id="HIZ73378.1"/>
    </source>
</evidence>
<dbReference type="Proteomes" id="UP000824102">
    <property type="component" value="Unassembled WGS sequence"/>
</dbReference>
<comment type="caution">
    <text evidence="3">The sequence shown here is derived from an EMBL/GenBank/DDBJ whole genome shotgun (WGS) entry which is preliminary data.</text>
</comment>
<proteinExistence type="predicted"/>
<evidence type="ECO:0000259" key="2">
    <source>
        <dbReference type="Pfam" id="PF13635"/>
    </source>
</evidence>
<accession>A0A9D2G576</accession>
<keyword evidence="3" id="KW-0067">ATP-binding</keyword>
<evidence type="ECO:0000259" key="1">
    <source>
        <dbReference type="Pfam" id="PF13173"/>
    </source>
</evidence>
<dbReference type="Pfam" id="PF13635">
    <property type="entry name" value="DUF4143"/>
    <property type="match status" value="1"/>
</dbReference>
<dbReference type="AlphaFoldDB" id="A0A9D2G576"/>
<evidence type="ECO:0000313" key="4">
    <source>
        <dbReference type="Proteomes" id="UP000824102"/>
    </source>
</evidence>
<feature type="domain" description="DUF4143" evidence="2">
    <location>
        <begin position="199"/>
        <end position="346"/>
    </location>
</feature>
<sequence length="399" mass="46269">MIIRPDYIRAVTPFINVPLVKILAGVRRSGKSTIFDMLKEELVSRGISKEQIISRKYTEMDVDGGFDAKAMYRELKDRIVGQQKFYLFLDELQEIDGWEKVVNSLLEDENVDIYVTGSNSKLMSGEIETYLSGRYVSIPVFTLSFKEYLAFKGKSEAEARKEFNNYLQFGGFPIIGISNFDTTSAYQIVEGIYASVIGRDVTRRHNIRNRDLFNRVVRFLIENVGKTFSASSIANFLKSEKRAISVETIYNYIEWLQEAFIIYPCQRYDIQGKAVLKTQEKYYLSDISFRYCRAGFQQGMIASMLENIVYLEMRRRGYSVYIGKNGVKEIDFVGERRGEKVYVQVCRELPENSERETGNLMDVKDHYPKYVVCMDELALGNENGIRIVHICDFLLRDNW</sequence>
<dbReference type="PANTHER" id="PTHR33295:SF20">
    <property type="entry name" value="ATPASE"/>
    <property type="match status" value="1"/>
</dbReference>